<dbReference type="Pfam" id="PF14289">
    <property type="entry name" value="DUF4369"/>
    <property type="match status" value="1"/>
</dbReference>
<dbReference type="InterPro" id="IPR025380">
    <property type="entry name" value="DUF4369"/>
</dbReference>
<dbReference type="GO" id="GO:0030313">
    <property type="term" value="C:cell envelope"/>
    <property type="evidence" value="ECO:0007669"/>
    <property type="project" value="UniProtKB-SubCell"/>
</dbReference>
<name>A0A1T5N6H4_9BACT</name>
<keyword evidence="5" id="KW-0732">Signal</keyword>
<keyword evidence="4" id="KW-0676">Redox-active center</keyword>
<dbReference type="PANTHER" id="PTHR42852:SF6">
    <property type="entry name" value="THIOL:DISULFIDE INTERCHANGE PROTEIN DSBE"/>
    <property type="match status" value="1"/>
</dbReference>
<reference evidence="7 8" key="1">
    <citation type="submission" date="2017-02" db="EMBL/GenBank/DDBJ databases">
        <authorList>
            <person name="Peterson S.W."/>
        </authorList>
    </citation>
    <scope>NUCLEOTIDE SEQUENCE [LARGE SCALE GENOMIC DNA]</scope>
    <source>
        <strain evidence="7 8">DSM 18108</strain>
    </source>
</reference>
<dbReference type="Proteomes" id="UP000190166">
    <property type="component" value="Unassembled WGS sequence"/>
</dbReference>
<dbReference type="InterPro" id="IPR050553">
    <property type="entry name" value="Thioredoxin_ResA/DsbE_sf"/>
</dbReference>
<evidence type="ECO:0000256" key="2">
    <source>
        <dbReference type="ARBA" id="ARBA00022748"/>
    </source>
</evidence>
<feature type="chain" id="PRO_5010518595" evidence="5">
    <location>
        <begin position="25"/>
        <end position="393"/>
    </location>
</feature>
<dbReference type="GO" id="GO:0017004">
    <property type="term" value="P:cytochrome complex assembly"/>
    <property type="evidence" value="ECO:0007669"/>
    <property type="project" value="UniProtKB-KW"/>
</dbReference>
<organism evidence="7 8">
    <name type="scientific">Chitinophaga ginsengisegetis</name>
    <dbReference type="NCBI Taxonomy" id="393003"/>
    <lineage>
        <taxon>Bacteria</taxon>
        <taxon>Pseudomonadati</taxon>
        <taxon>Bacteroidota</taxon>
        <taxon>Chitinophagia</taxon>
        <taxon>Chitinophagales</taxon>
        <taxon>Chitinophagaceae</taxon>
        <taxon>Chitinophaga</taxon>
    </lineage>
</organism>
<protein>
    <submittedName>
        <fullName evidence="7">Peroxiredoxin</fullName>
    </submittedName>
</protein>
<dbReference type="RefSeq" id="WP_079467800.1">
    <property type="nucleotide sequence ID" value="NZ_FUZZ01000001.1"/>
</dbReference>
<dbReference type="InterPro" id="IPR000866">
    <property type="entry name" value="AhpC/TSA"/>
</dbReference>
<evidence type="ECO:0000256" key="1">
    <source>
        <dbReference type="ARBA" id="ARBA00004196"/>
    </source>
</evidence>
<dbReference type="GO" id="GO:0016491">
    <property type="term" value="F:oxidoreductase activity"/>
    <property type="evidence" value="ECO:0007669"/>
    <property type="project" value="InterPro"/>
</dbReference>
<evidence type="ECO:0000259" key="6">
    <source>
        <dbReference type="PROSITE" id="PS51352"/>
    </source>
</evidence>
<sequence length="393" mass="43766">MKKWLMPACRAAIVLLCTSNHLFAQHEFTVRGELGKDQQGMIRITYSNRGEMVKDSVNFKDGRFTLSGKITSPTQAVVVINPLYGRITYDQYMALDQQEFYLSPGVNTIEGKAGLKTAKITNGKEQASFRILDSLHRHFESLTEALMRSGQAHYEAKDSMGVQLVRDSMTVVRTQSALADSNFILSYPDCFVAFDLFVLRYETQALKLPEAQTAFERFTAPIRESYQGKLFAARIAKARHLAPGTMVPDINLLDTTGQQISLSSLRGKYVLLGFWTTLSGGTPAFMQSLEQIRLQVNPSTLQIYAVGISPDWNFWTQTLSRHKSSWINVIDLDGITGTGAKSETAKAFDLGIMRLPQGYLIGPEGKILAGGLAFDEHLAATIQYLIKQKQTDK</sequence>
<feature type="signal peptide" evidence="5">
    <location>
        <begin position="1"/>
        <end position="24"/>
    </location>
</feature>
<evidence type="ECO:0000313" key="8">
    <source>
        <dbReference type="Proteomes" id="UP000190166"/>
    </source>
</evidence>
<dbReference type="STRING" id="393003.SAMN05660461_0467"/>
<feature type="domain" description="Thioredoxin" evidence="6">
    <location>
        <begin position="241"/>
        <end position="387"/>
    </location>
</feature>
<dbReference type="AlphaFoldDB" id="A0A1T5N6H4"/>
<dbReference type="SUPFAM" id="SSF52833">
    <property type="entry name" value="Thioredoxin-like"/>
    <property type="match status" value="1"/>
</dbReference>
<dbReference type="Pfam" id="PF00578">
    <property type="entry name" value="AhpC-TSA"/>
    <property type="match status" value="1"/>
</dbReference>
<comment type="subcellular location">
    <subcellularLocation>
        <location evidence="1">Cell envelope</location>
    </subcellularLocation>
</comment>
<dbReference type="PANTHER" id="PTHR42852">
    <property type="entry name" value="THIOL:DISULFIDE INTERCHANGE PROTEIN DSBE"/>
    <property type="match status" value="1"/>
</dbReference>
<evidence type="ECO:0000256" key="4">
    <source>
        <dbReference type="ARBA" id="ARBA00023284"/>
    </source>
</evidence>
<dbReference type="Gene3D" id="3.40.30.10">
    <property type="entry name" value="Glutaredoxin"/>
    <property type="match status" value="1"/>
</dbReference>
<evidence type="ECO:0000313" key="7">
    <source>
        <dbReference type="EMBL" id="SKC95638.1"/>
    </source>
</evidence>
<dbReference type="EMBL" id="FUZZ01000001">
    <property type="protein sequence ID" value="SKC95638.1"/>
    <property type="molecule type" value="Genomic_DNA"/>
</dbReference>
<dbReference type="CDD" id="cd02966">
    <property type="entry name" value="TlpA_like_family"/>
    <property type="match status" value="1"/>
</dbReference>
<dbReference type="GO" id="GO:0016209">
    <property type="term" value="F:antioxidant activity"/>
    <property type="evidence" value="ECO:0007669"/>
    <property type="project" value="InterPro"/>
</dbReference>
<keyword evidence="3" id="KW-1015">Disulfide bond</keyword>
<dbReference type="InterPro" id="IPR036249">
    <property type="entry name" value="Thioredoxin-like_sf"/>
</dbReference>
<dbReference type="InterPro" id="IPR013766">
    <property type="entry name" value="Thioredoxin_domain"/>
</dbReference>
<gene>
    <name evidence="7" type="ORF">SAMN05660461_0467</name>
</gene>
<evidence type="ECO:0000256" key="3">
    <source>
        <dbReference type="ARBA" id="ARBA00023157"/>
    </source>
</evidence>
<accession>A0A1T5N6H4</accession>
<proteinExistence type="predicted"/>
<keyword evidence="2" id="KW-0201">Cytochrome c-type biogenesis</keyword>
<keyword evidence="8" id="KW-1185">Reference proteome</keyword>
<evidence type="ECO:0000256" key="5">
    <source>
        <dbReference type="SAM" id="SignalP"/>
    </source>
</evidence>
<dbReference type="PROSITE" id="PS51352">
    <property type="entry name" value="THIOREDOXIN_2"/>
    <property type="match status" value="1"/>
</dbReference>